<reference evidence="1 2" key="1">
    <citation type="submission" date="2014-05" db="EMBL/GenBank/DDBJ databases">
        <title>ATOL: Assembling a taxonomically balanced genome-scale reconstruction of the evolutionary history of the Enterobacteriaceae.</title>
        <authorList>
            <person name="Plunkett G.III."/>
            <person name="Neeno-Eckwall E.C."/>
            <person name="Glasner J.D."/>
            <person name="Perna N.T."/>
        </authorList>
    </citation>
    <scope>NUCLEOTIDE SEQUENCE [LARGE SCALE GENOMIC DNA]</scope>
    <source>
        <strain evidence="1 2">ATCC 33320</strain>
    </source>
</reference>
<name>A0A085FYW8_9ENTR</name>
<dbReference type="RefSeq" id="WP_051873773.1">
    <property type="nucleotide sequence ID" value="NZ_JMPI01000077.1"/>
</dbReference>
<dbReference type="OrthoDB" id="6586814at2"/>
<dbReference type="Proteomes" id="UP000028653">
    <property type="component" value="Unassembled WGS sequence"/>
</dbReference>
<comment type="caution">
    <text evidence="1">The sequence shown here is derived from an EMBL/GenBank/DDBJ whole genome shotgun (WGS) entry which is preliminary data.</text>
</comment>
<dbReference type="STRING" id="1006004.GBAG_4383"/>
<dbReference type="EMBL" id="JMPI01000077">
    <property type="protein sequence ID" value="KFC76663.1"/>
    <property type="molecule type" value="Genomic_DNA"/>
</dbReference>
<organism evidence="1 2">
    <name type="scientific">Buttiauxella agrestis ATCC 33320</name>
    <dbReference type="NCBI Taxonomy" id="1006004"/>
    <lineage>
        <taxon>Bacteria</taxon>
        <taxon>Pseudomonadati</taxon>
        <taxon>Pseudomonadota</taxon>
        <taxon>Gammaproteobacteria</taxon>
        <taxon>Enterobacterales</taxon>
        <taxon>Enterobacteriaceae</taxon>
        <taxon>Buttiauxella</taxon>
    </lineage>
</organism>
<evidence type="ECO:0000313" key="1">
    <source>
        <dbReference type="EMBL" id="KFC76663.1"/>
    </source>
</evidence>
<evidence type="ECO:0000313" key="2">
    <source>
        <dbReference type="Proteomes" id="UP000028653"/>
    </source>
</evidence>
<dbReference type="AlphaFoldDB" id="A0A085FYW8"/>
<protein>
    <recommendedName>
        <fullName evidence="3">Phage protein</fullName>
    </recommendedName>
</protein>
<gene>
    <name evidence="1" type="ORF">GBAG_4383</name>
</gene>
<evidence type="ECO:0008006" key="3">
    <source>
        <dbReference type="Google" id="ProtNLM"/>
    </source>
</evidence>
<sequence length="63" mass="7249">MMKEGFYWIRVDGQIQIGRYVDQRAEYPDTGEMITGAWELVGIQSDVMNTRDVEILSDLLTPP</sequence>
<accession>A0A085FYW8</accession>
<keyword evidence="2" id="KW-1185">Reference proteome</keyword>
<proteinExistence type="predicted"/>